<keyword evidence="5" id="KW-0256">Endoplasmic reticulum</keyword>
<keyword evidence="2" id="KW-0732">Signal</keyword>
<dbReference type="Proteomes" id="UP001152320">
    <property type="component" value="Chromosome 13"/>
</dbReference>
<dbReference type="PANTHER" id="PTHR44140">
    <property type="entry name" value="LD25575P"/>
    <property type="match status" value="1"/>
</dbReference>
<feature type="repeat" description="TPR" evidence="6">
    <location>
        <begin position="65"/>
        <end position="98"/>
    </location>
</feature>
<accession>A0A9Q1BQP6</accession>
<dbReference type="GO" id="GO:0051087">
    <property type="term" value="F:protein-folding chaperone binding"/>
    <property type="evidence" value="ECO:0007669"/>
    <property type="project" value="TreeGrafter"/>
</dbReference>
<evidence type="ECO:0000313" key="9">
    <source>
        <dbReference type="EMBL" id="KAJ8030829.1"/>
    </source>
</evidence>
<dbReference type="Gene3D" id="1.25.40.10">
    <property type="entry name" value="Tetratricopeptide repeat domain"/>
    <property type="match status" value="1"/>
</dbReference>
<dbReference type="Pfam" id="PF00226">
    <property type="entry name" value="DnaJ"/>
    <property type="match status" value="1"/>
</dbReference>
<dbReference type="GO" id="GO:0005788">
    <property type="term" value="C:endoplasmic reticulum lumen"/>
    <property type="evidence" value="ECO:0007669"/>
    <property type="project" value="UniProtKB-SubCell"/>
</dbReference>
<dbReference type="Pfam" id="PF13432">
    <property type="entry name" value="TPR_16"/>
    <property type="match status" value="1"/>
</dbReference>
<dbReference type="PROSITE" id="PS50005">
    <property type="entry name" value="TPR"/>
    <property type="match status" value="4"/>
</dbReference>
<dbReference type="InterPro" id="IPR001623">
    <property type="entry name" value="DnaJ_domain"/>
</dbReference>
<evidence type="ECO:0000256" key="3">
    <source>
        <dbReference type="ARBA" id="ARBA00022737"/>
    </source>
</evidence>
<dbReference type="SMART" id="SM00028">
    <property type="entry name" value="TPR"/>
    <property type="match status" value="8"/>
</dbReference>
<dbReference type="InterPro" id="IPR011990">
    <property type="entry name" value="TPR-like_helical_dom_sf"/>
</dbReference>
<dbReference type="PROSITE" id="PS50076">
    <property type="entry name" value="DNAJ_2"/>
    <property type="match status" value="1"/>
</dbReference>
<dbReference type="AlphaFoldDB" id="A0A9Q1BQP6"/>
<dbReference type="SUPFAM" id="SSF48452">
    <property type="entry name" value="TPR-like"/>
    <property type="match status" value="2"/>
</dbReference>
<keyword evidence="3" id="KW-0677">Repeat</keyword>
<comment type="caution">
    <text evidence="9">The sequence shown here is derived from an EMBL/GenBank/DDBJ whole genome shotgun (WGS) entry which is preliminary data.</text>
</comment>
<sequence length="454" mass="52739">MDAGNALLAAGQLADALTQYNNAIDRDSTSYMAYFKRATTWLALGKSKAALPDLNKSIKLKPDFSPAIVSKAGILLKQGFLEDAKKYFKKTLDVNPENKEANEKFRIIQTLKERIVEADKQVTERKFEEAIENYSKIIMYIPWNVELREKRSKVYMQTGEYYKAIEDLRAITKLQPDSTGVFFEMSSTQYALGNLEDALTDIRECLKLDQDHKQCKPLYSKMKKLNKQLQAAEKFIQQQQYDEAVSKFEAAKKTEPSAYQHLIHINTRICHCKRMSEKTDEAIKICSEIIEREPMNIDALIDRAEAYIQAEFYEKAVEDYQKANEHDDSQWVQDGLKRAEKLLKQSKKRDYYKILGVKRNAKKKDILKAYRKLAMEWHPDKHEGENKELAEKKFMDIADAKEVLTDPEKRQMFDRGEDPLDPEEQQRQQQNWGQPFGFNPFGGGGGFQFKFHFN</sequence>
<feature type="compositionally biased region" description="Low complexity" evidence="7">
    <location>
        <begin position="427"/>
        <end position="439"/>
    </location>
</feature>
<evidence type="ECO:0000256" key="1">
    <source>
        <dbReference type="ARBA" id="ARBA00004319"/>
    </source>
</evidence>
<evidence type="ECO:0000256" key="5">
    <source>
        <dbReference type="ARBA" id="ARBA00022824"/>
    </source>
</evidence>
<evidence type="ECO:0000256" key="4">
    <source>
        <dbReference type="ARBA" id="ARBA00022803"/>
    </source>
</evidence>
<proteinExistence type="predicted"/>
<dbReference type="GO" id="GO:0051787">
    <property type="term" value="F:misfolded protein binding"/>
    <property type="evidence" value="ECO:0007669"/>
    <property type="project" value="TreeGrafter"/>
</dbReference>
<keyword evidence="4 6" id="KW-0802">TPR repeat</keyword>
<feature type="compositionally biased region" description="Basic and acidic residues" evidence="7">
    <location>
        <begin position="405"/>
        <end position="418"/>
    </location>
</feature>
<keyword evidence="10" id="KW-1185">Reference proteome</keyword>
<evidence type="ECO:0000256" key="6">
    <source>
        <dbReference type="PROSITE-ProRule" id="PRU00339"/>
    </source>
</evidence>
<gene>
    <name evidence="9" type="ORF">HOLleu_27360</name>
</gene>
<dbReference type="Gene3D" id="1.10.287.110">
    <property type="entry name" value="DnaJ domain"/>
    <property type="match status" value="1"/>
</dbReference>
<dbReference type="Pfam" id="PF13181">
    <property type="entry name" value="TPR_8"/>
    <property type="match status" value="2"/>
</dbReference>
<feature type="repeat" description="TPR" evidence="6">
    <location>
        <begin position="145"/>
        <end position="178"/>
    </location>
</feature>
<dbReference type="InterPro" id="IPR051727">
    <property type="entry name" value="DnaJ_C3_Co-chaperones"/>
</dbReference>
<evidence type="ECO:0000313" key="10">
    <source>
        <dbReference type="Proteomes" id="UP001152320"/>
    </source>
</evidence>
<dbReference type="SUPFAM" id="SSF46565">
    <property type="entry name" value="Chaperone J-domain"/>
    <property type="match status" value="1"/>
</dbReference>
<feature type="repeat" description="TPR" evidence="6">
    <location>
        <begin position="31"/>
        <end position="64"/>
    </location>
</feature>
<reference evidence="9" key="1">
    <citation type="submission" date="2021-10" db="EMBL/GenBank/DDBJ databases">
        <title>Tropical sea cucumber genome reveals ecological adaptation and Cuvierian tubules defense mechanism.</title>
        <authorList>
            <person name="Chen T."/>
        </authorList>
    </citation>
    <scope>NUCLEOTIDE SEQUENCE</scope>
    <source>
        <strain evidence="9">Nanhai2018</strain>
        <tissue evidence="9">Muscle</tissue>
    </source>
</reference>
<feature type="repeat" description="TPR" evidence="6">
    <location>
        <begin position="297"/>
        <end position="330"/>
    </location>
</feature>
<dbReference type="InterPro" id="IPR036869">
    <property type="entry name" value="J_dom_sf"/>
</dbReference>
<dbReference type="OrthoDB" id="1726119at2759"/>
<feature type="domain" description="J" evidence="8">
    <location>
        <begin position="350"/>
        <end position="417"/>
    </location>
</feature>
<dbReference type="PANTHER" id="PTHR44140:SF2">
    <property type="entry name" value="LD25575P"/>
    <property type="match status" value="1"/>
</dbReference>
<comment type="subcellular location">
    <subcellularLocation>
        <location evidence="1">Endoplasmic reticulum lumen</location>
    </subcellularLocation>
</comment>
<dbReference type="GO" id="GO:0034975">
    <property type="term" value="P:protein folding in endoplasmic reticulum"/>
    <property type="evidence" value="ECO:0007669"/>
    <property type="project" value="TreeGrafter"/>
</dbReference>
<dbReference type="InterPro" id="IPR019734">
    <property type="entry name" value="TPR_rpt"/>
</dbReference>
<evidence type="ECO:0000256" key="7">
    <source>
        <dbReference type="SAM" id="MobiDB-lite"/>
    </source>
</evidence>
<evidence type="ECO:0000256" key="2">
    <source>
        <dbReference type="ARBA" id="ARBA00022729"/>
    </source>
</evidence>
<dbReference type="PRINTS" id="PR00625">
    <property type="entry name" value="JDOMAIN"/>
</dbReference>
<dbReference type="SMART" id="SM00271">
    <property type="entry name" value="DnaJ"/>
    <property type="match status" value="1"/>
</dbReference>
<protein>
    <submittedName>
        <fullName evidence="9">DnaJ-like subfamily C member 3</fullName>
    </submittedName>
</protein>
<organism evidence="9 10">
    <name type="scientific">Holothuria leucospilota</name>
    <name type="common">Black long sea cucumber</name>
    <name type="synonym">Mertensiothuria leucospilota</name>
    <dbReference type="NCBI Taxonomy" id="206669"/>
    <lineage>
        <taxon>Eukaryota</taxon>
        <taxon>Metazoa</taxon>
        <taxon>Echinodermata</taxon>
        <taxon>Eleutherozoa</taxon>
        <taxon>Echinozoa</taxon>
        <taxon>Holothuroidea</taxon>
        <taxon>Aspidochirotacea</taxon>
        <taxon>Aspidochirotida</taxon>
        <taxon>Holothuriidae</taxon>
        <taxon>Holothuria</taxon>
    </lineage>
</organism>
<name>A0A9Q1BQP6_HOLLE</name>
<dbReference type="FunFam" id="1.25.40.10:FF:000224">
    <property type="entry name" value="DnaJ and TPR domain protein"/>
    <property type="match status" value="1"/>
</dbReference>
<dbReference type="CDD" id="cd06257">
    <property type="entry name" value="DnaJ"/>
    <property type="match status" value="1"/>
</dbReference>
<feature type="region of interest" description="Disordered" evidence="7">
    <location>
        <begin position="405"/>
        <end position="445"/>
    </location>
</feature>
<evidence type="ECO:0000259" key="8">
    <source>
        <dbReference type="PROSITE" id="PS50076"/>
    </source>
</evidence>
<dbReference type="EMBL" id="JAIZAY010000013">
    <property type="protein sequence ID" value="KAJ8030829.1"/>
    <property type="molecule type" value="Genomic_DNA"/>
</dbReference>